<keyword evidence="2" id="KW-1185">Reference proteome</keyword>
<sequence>MLVYAINFYKYYMKRIILLVMAVTLMACGGSKTIRDSKKVMKGNWTLNSISYSEAGTYNVTLLNDVSKACFEGSTWQFVPNNNTGIYSIGKYACETGDRHFIFTIDEINKQTGLYDFLLKPTNEKHKSETKQGFRLRLASLSDTAMQWQQTVSVDGKPFTITMNFTKS</sequence>
<dbReference type="Proteomes" id="UP001500954">
    <property type="component" value="Unassembled WGS sequence"/>
</dbReference>
<dbReference type="EMBL" id="BAABCY010000019">
    <property type="protein sequence ID" value="GAA3558857.1"/>
    <property type="molecule type" value="Genomic_DNA"/>
</dbReference>
<comment type="caution">
    <text evidence="1">The sequence shown here is derived from an EMBL/GenBank/DDBJ whole genome shotgun (WGS) entry which is preliminary data.</text>
</comment>
<organism evidence="1 2">
    <name type="scientific">Snuella lapsa</name>
    <dbReference type="NCBI Taxonomy" id="870481"/>
    <lineage>
        <taxon>Bacteria</taxon>
        <taxon>Pseudomonadati</taxon>
        <taxon>Bacteroidota</taxon>
        <taxon>Flavobacteriia</taxon>
        <taxon>Flavobacteriales</taxon>
        <taxon>Flavobacteriaceae</taxon>
        <taxon>Snuella</taxon>
    </lineage>
</organism>
<protein>
    <submittedName>
        <fullName evidence="1">Lipocalin family protein</fullName>
    </submittedName>
</protein>
<reference evidence="2" key="1">
    <citation type="journal article" date="2019" name="Int. J. Syst. Evol. Microbiol.">
        <title>The Global Catalogue of Microorganisms (GCM) 10K type strain sequencing project: providing services to taxonomists for standard genome sequencing and annotation.</title>
        <authorList>
            <consortium name="The Broad Institute Genomics Platform"/>
            <consortium name="The Broad Institute Genome Sequencing Center for Infectious Disease"/>
            <person name="Wu L."/>
            <person name="Ma J."/>
        </authorList>
    </citation>
    <scope>NUCLEOTIDE SEQUENCE [LARGE SCALE GENOMIC DNA]</scope>
    <source>
        <strain evidence="2">JCM 17111</strain>
    </source>
</reference>
<proteinExistence type="predicted"/>
<name>A0ABP6X0M3_9FLAO</name>
<evidence type="ECO:0000313" key="2">
    <source>
        <dbReference type="Proteomes" id="UP001500954"/>
    </source>
</evidence>
<accession>A0ABP6X0M3</accession>
<evidence type="ECO:0000313" key="1">
    <source>
        <dbReference type="EMBL" id="GAA3558857.1"/>
    </source>
</evidence>
<gene>
    <name evidence="1" type="ORF">GCM10022395_07490</name>
</gene>